<name>A0A9D1XP29_9FIRM</name>
<evidence type="ECO:0000256" key="2">
    <source>
        <dbReference type="ARBA" id="ARBA00022679"/>
    </source>
</evidence>
<dbReference type="Pfam" id="PF13581">
    <property type="entry name" value="HATPase_c_2"/>
    <property type="match status" value="1"/>
</dbReference>
<keyword evidence="6" id="KW-0749">Sporulation</keyword>
<evidence type="ECO:0000256" key="5">
    <source>
        <dbReference type="ARBA" id="ARBA00022840"/>
    </source>
</evidence>
<dbReference type="InterPro" id="IPR010194">
    <property type="entry name" value="Anti-sigma_F"/>
</dbReference>
<keyword evidence="1" id="KW-0723">Serine/threonine-protein kinase</keyword>
<evidence type="ECO:0000256" key="3">
    <source>
        <dbReference type="ARBA" id="ARBA00022741"/>
    </source>
</evidence>
<comment type="caution">
    <text evidence="8">The sequence shown here is derived from an EMBL/GenBank/DDBJ whole genome shotgun (WGS) entry which is preliminary data.</text>
</comment>
<organism evidence="8 9">
    <name type="scientific">Candidatus Erysipelatoclostridium merdavium</name>
    <dbReference type="NCBI Taxonomy" id="2838566"/>
    <lineage>
        <taxon>Bacteria</taxon>
        <taxon>Bacillati</taxon>
        <taxon>Bacillota</taxon>
        <taxon>Erysipelotrichia</taxon>
        <taxon>Erysipelotrichales</taxon>
        <taxon>Erysipelotrichales incertae sedis</taxon>
    </lineage>
</organism>
<protein>
    <submittedName>
        <fullName evidence="8">Anti-sigma F factor</fullName>
        <ecNumber evidence="8">2.7.11.1</ecNumber>
    </submittedName>
</protein>
<evidence type="ECO:0000256" key="4">
    <source>
        <dbReference type="ARBA" id="ARBA00022777"/>
    </source>
</evidence>
<dbReference type="GO" id="GO:0030435">
    <property type="term" value="P:sporulation resulting in formation of a cellular spore"/>
    <property type="evidence" value="ECO:0007669"/>
    <property type="project" value="UniProtKB-KW"/>
</dbReference>
<dbReference type="InterPro" id="IPR003594">
    <property type="entry name" value="HATPase_dom"/>
</dbReference>
<dbReference type="AlphaFoldDB" id="A0A9D1XP29"/>
<evidence type="ECO:0000256" key="6">
    <source>
        <dbReference type="ARBA" id="ARBA00022969"/>
    </source>
</evidence>
<dbReference type="PANTHER" id="PTHR35526">
    <property type="entry name" value="ANTI-SIGMA-F FACTOR RSBW-RELATED"/>
    <property type="match status" value="1"/>
</dbReference>
<dbReference type="InterPro" id="IPR050267">
    <property type="entry name" value="Anti-sigma-factor_SerPK"/>
</dbReference>
<evidence type="ECO:0000313" key="9">
    <source>
        <dbReference type="Proteomes" id="UP000886724"/>
    </source>
</evidence>
<dbReference type="EMBL" id="DXET01000293">
    <property type="protein sequence ID" value="HIX82884.1"/>
    <property type="molecule type" value="Genomic_DNA"/>
</dbReference>
<reference evidence="8" key="2">
    <citation type="submission" date="2021-04" db="EMBL/GenBank/DDBJ databases">
        <authorList>
            <person name="Gilroy R."/>
        </authorList>
    </citation>
    <scope>NUCLEOTIDE SEQUENCE</scope>
    <source>
        <strain evidence="8">ChiGjej1B1-14440</strain>
    </source>
</reference>
<dbReference type="NCBIfam" id="TIGR01925">
    <property type="entry name" value="spIIAB"/>
    <property type="match status" value="1"/>
</dbReference>
<dbReference type="InterPro" id="IPR036890">
    <property type="entry name" value="HATPase_C_sf"/>
</dbReference>
<accession>A0A9D1XP29</accession>
<evidence type="ECO:0000256" key="1">
    <source>
        <dbReference type="ARBA" id="ARBA00022527"/>
    </source>
</evidence>
<dbReference type="GO" id="GO:0016989">
    <property type="term" value="F:sigma factor antagonist activity"/>
    <property type="evidence" value="ECO:0007669"/>
    <property type="project" value="InterPro"/>
</dbReference>
<dbReference type="SMART" id="SM00387">
    <property type="entry name" value="HATPase_c"/>
    <property type="match status" value="1"/>
</dbReference>
<keyword evidence="4" id="KW-0418">Kinase</keyword>
<dbReference type="PANTHER" id="PTHR35526:SF3">
    <property type="entry name" value="ANTI-SIGMA-F FACTOR RSBW"/>
    <property type="match status" value="1"/>
</dbReference>
<dbReference type="GO" id="GO:0042174">
    <property type="term" value="P:negative regulation of sporulation resulting in formation of a cellular spore"/>
    <property type="evidence" value="ECO:0007669"/>
    <property type="project" value="InterPro"/>
</dbReference>
<evidence type="ECO:0000259" key="7">
    <source>
        <dbReference type="SMART" id="SM00387"/>
    </source>
</evidence>
<keyword evidence="3" id="KW-0547">Nucleotide-binding</keyword>
<feature type="domain" description="Histidine kinase/HSP90-like ATPase" evidence="7">
    <location>
        <begin position="34"/>
        <end position="140"/>
    </location>
</feature>
<sequence>MNQMELSFSAKIENEPFARTSVASFITALNPTIDELVEIKTIISEGVSNAIIHGYQNNAKCNVVIKVTIENNRQIKIIIQDYGKGIEDIDQARKPMYSSLKELEHAGMGLTIIEALCDDLEIHSTVDLGTKLTIKKNLKDNNFND</sequence>
<gene>
    <name evidence="8" type="primary">spoIIAB</name>
    <name evidence="8" type="ORF">H9980_13095</name>
</gene>
<dbReference type="SUPFAM" id="SSF55874">
    <property type="entry name" value="ATPase domain of HSP90 chaperone/DNA topoisomerase II/histidine kinase"/>
    <property type="match status" value="1"/>
</dbReference>
<dbReference type="GO" id="GO:0004674">
    <property type="term" value="F:protein serine/threonine kinase activity"/>
    <property type="evidence" value="ECO:0007669"/>
    <property type="project" value="UniProtKB-KW"/>
</dbReference>
<reference evidence="8" key="1">
    <citation type="journal article" date="2021" name="PeerJ">
        <title>Extensive microbial diversity within the chicken gut microbiome revealed by metagenomics and culture.</title>
        <authorList>
            <person name="Gilroy R."/>
            <person name="Ravi A."/>
            <person name="Getino M."/>
            <person name="Pursley I."/>
            <person name="Horton D.L."/>
            <person name="Alikhan N.F."/>
            <person name="Baker D."/>
            <person name="Gharbi K."/>
            <person name="Hall N."/>
            <person name="Watson M."/>
            <person name="Adriaenssens E.M."/>
            <person name="Foster-Nyarko E."/>
            <person name="Jarju S."/>
            <person name="Secka A."/>
            <person name="Antonio M."/>
            <person name="Oren A."/>
            <person name="Chaudhuri R.R."/>
            <person name="La Ragione R."/>
            <person name="Hildebrand F."/>
            <person name="Pallen M.J."/>
        </authorList>
    </citation>
    <scope>NUCLEOTIDE SEQUENCE</scope>
    <source>
        <strain evidence="8">ChiGjej1B1-14440</strain>
    </source>
</reference>
<proteinExistence type="predicted"/>
<dbReference type="Gene3D" id="3.30.565.10">
    <property type="entry name" value="Histidine kinase-like ATPase, C-terminal domain"/>
    <property type="match status" value="1"/>
</dbReference>
<dbReference type="GO" id="GO:0005524">
    <property type="term" value="F:ATP binding"/>
    <property type="evidence" value="ECO:0007669"/>
    <property type="project" value="UniProtKB-KW"/>
</dbReference>
<keyword evidence="5" id="KW-0067">ATP-binding</keyword>
<evidence type="ECO:0000313" key="8">
    <source>
        <dbReference type="EMBL" id="HIX82884.1"/>
    </source>
</evidence>
<keyword evidence="2 8" id="KW-0808">Transferase</keyword>
<dbReference type="Proteomes" id="UP000886724">
    <property type="component" value="Unassembled WGS sequence"/>
</dbReference>
<dbReference type="EC" id="2.7.11.1" evidence="8"/>